<dbReference type="Pfam" id="PF19571">
    <property type="entry name" value="ACT_8"/>
    <property type="match status" value="1"/>
</dbReference>
<accession>A0A1H2X6Q8</accession>
<dbReference type="InterPro" id="IPR002912">
    <property type="entry name" value="ACT_dom"/>
</dbReference>
<dbReference type="InterPro" id="IPR045865">
    <property type="entry name" value="ACT-like_dom_sf"/>
</dbReference>
<dbReference type="RefSeq" id="WP_093032003.1">
    <property type="nucleotide sequence ID" value="NZ_FNNZ01000010.1"/>
</dbReference>
<dbReference type="PANTHER" id="PTHR40099">
    <property type="entry name" value="ACETOLACTATE SYNTHASE, SMALL SUBUNIT"/>
    <property type="match status" value="1"/>
</dbReference>
<evidence type="ECO:0000313" key="3">
    <source>
        <dbReference type="Proteomes" id="UP000198816"/>
    </source>
</evidence>
<sequence>MKLQQLSLFLENRPGRLGAPLEAIAKEGINILTLSLADTAQFGILRLIVREWDKAKQVLEDAGWVVNLTEVVAVDVLDRPGGLAEALAVLEGAGLNIEYMYAFSLRRGDKAILIFRFEDPDRAIAVLLEKGLHVVDGDELLSVVSC</sequence>
<feature type="domain" description="ACT" evidence="1">
    <location>
        <begin position="71"/>
        <end position="146"/>
    </location>
</feature>
<dbReference type="InterPro" id="IPR045739">
    <property type="entry name" value="ACT_dom_pair"/>
</dbReference>
<gene>
    <name evidence="2" type="ORF">SAMN05421783_11029</name>
</gene>
<protein>
    <submittedName>
        <fullName evidence="2">Uncharacterized conserved protein, contains tandem ACT domains</fullName>
    </submittedName>
</protein>
<dbReference type="Gene3D" id="3.30.2130.10">
    <property type="entry name" value="VC0802-like"/>
    <property type="match status" value="1"/>
</dbReference>
<dbReference type="SUPFAM" id="SSF55021">
    <property type="entry name" value="ACT-like"/>
    <property type="match status" value="2"/>
</dbReference>
<keyword evidence="3" id="KW-1185">Reference proteome</keyword>
<evidence type="ECO:0000259" key="1">
    <source>
        <dbReference type="PROSITE" id="PS51671"/>
    </source>
</evidence>
<dbReference type="CDD" id="cd04882">
    <property type="entry name" value="ACT_Bt0572_2"/>
    <property type="match status" value="1"/>
</dbReference>
<dbReference type="STRING" id="1058.SAMN05421783_11029"/>
<dbReference type="OrthoDB" id="9790662at2"/>
<proteinExistence type="predicted"/>
<evidence type="ECO:0000313" key="2">
    <source>
        <dbReference type="EMBL" id="SDW88144.1"/>
    </source>
</evidence>
<dbReference type="EMBL" id="FNNZ01000010">
    <property type="protein sequence ID" value="SDW88144.1"/>
    <property type="molecule type" value="Genomic_DNA"/>
</dbReference>
<name>A0A1H2X6Q8_THIRO</name>
<reference evidence="3" key="1">
    <citation type="submission" date="2016-10" db="EMBL/GenBank/DDBJ databases">
        <authorList>
            <person name="Varghese N."/>
            <person name="Submissions S."/>
        </authorList>
    </citation>
    <scope>NUCLEOTIDE SEQUENCE [LARGE SCALE GENOMIC DNA]</scope>
    <source>
        <strain evidence="3">DSM 217</strain>
    </source>
</reference>
<organism evidence="2 3">
    <name type="scientific">Thiocapsa roseopersicina</name>
    <dbReference type="NCBI Taxonomy" id="1058"/>
    <lineage>
        <taxon>Bacteria</taxon>
        <taxon>Pseudomonadati</taxon>
        <taxon>Pseudomonadota</taxon>
        <taxon>Gammaproteobacteria</taxon>
        <taxon>Chromatiales</taxon>
        <taxon>Chromatiaceae</taxon>
        <taxon>Thiocapsa</taxon>
    </lineage>
</organism>
<dbReference type="PROSITE" id="PS51671">
    <property type="entry name" value="ACT"/>
    <property type="match status" value="1"/>
</dbReference>
<dbReference type="Proteomes" id="UP000198816">
    <property type="component" value="Unassembled WGS sequence"/>
</dbReference>
<dbReference type="PANTHER" id="PTHR40099:SF1">
    <property type="entry name" value="ACETOLACTATE SYNTHASE, SMALL SUBUNIT"/>
    <property type="match status" value="1"/>
</dbReference>
<dbReference type="AlphaFoldDB" id="A0A1H2X6Q8"/>